<feature type="domain" description="RNase III" evidence="13">
    <location>
        <begin position="1136"/>
        <end position="1283"/>
    </location>
</feature>
<keyword evidence="18" id="KW-1185">Reference proteome</keyword>
<reference evidence="17 18" key="1">
    <citation type="journal article" date="2020" name="ISME J.">
        <title>Uncovering the hidden diversity of litter-decomposition mechanisms in mushroom-forming fungi.</title>
        <authorList>
            <person name="Floudas D."/>
            <person name="Bentzer J."/>
            <person name="Ahren D."/>
            <person name="Johansson T."/>
            <person name="Persson P."/>
            <person name="Tunlid A."/>
        </authorList>
    </citation>
    <scope>NUCLEOTIDE SEQUENCE [LARGE SCALE GENOMIC DNA]</scope>
    <source>
        <strain evidence="17 18">CBS 175.51</strain>
    </source>
</reference>
<dbReference type="InterPro" id="IPR027417">
    <property type="entry name" value="P-loop_NTPase"/>
</dbReference>
<dbReference type="InterPro" id="IPR036389">
    <property type="entry name" value="RNase_III_sf"/>
</dbReference>
<dbReference type="GO" id="GO:0004525">
    <property type="term" value="F:ribonuclease III activity"/>
    <property type="evidence" value="ECO:0007669"/>
    <property type="project" value="InterPro"/>
</dbReference>
<evidence type="ECO:0000256" key="9">
    <source>
        <dbReference type="ARBA" id="ARBA00023158"/>
    </source>
</evidence>
<dbReference type="SMART" id="SM00490">
    <property type="entry name" value="HELICc"/>
    <property type="match status" value="1"/>
</dbReference>
<evidence type="ECO:0000259" key="14">
    <source>
        <dbReference type="PROSITE" id="PS51192"/>
    </source>
</evidence>
<feature type="compositionally biased region" description="Low complexity" evidence="12">
    <location>
        <begin position="1425"/>
        <end position="1444"/>
    </location>
</feature>
<dbReference type="EMBL" id="JAACJK010000164">
    <property type="protein sequence ID" value="KAF5324758.1"/>
    <property type="molecule type" value="Genomic_DNA"/>
</dbReference>
<keyword evidence="10" id="KW-0464">Manganese</keyword>
<keyword evidence="4" id="KW-0547">Nucleotide-binding</keyword>
<dbReference type="InterPro" id="IPR001650">
    <property type="entry name" value="Helicase_C-like"/>
</dbReference>
<dbReference type="PROSITE" id="PS00517">
    <property type="entry name" value="RNASE_3_1"/>
    <property type="match status" value="1"/>
</dbReference>
<dbReference type="Pfam" id="PF03368">
    <property type="entry name" value="Dicer_dimer"/>
    <property type="match status" value="1"/>
</dbReference>
<evidence type="ECO:0000256" key="3">
    <source>
        <dbReference type="ARBA" id="ARBA00022737"/>
    </source>
</evidence>
<dbReference type="PANTHER" id="PTHR14950:SF37">
    <property type="entry name" value="ENDORIBONUCLEASE DICER"/>
    <property type="match status" value="1"/>
</dbReference>
<keyword evidence="8" id="KW-0460">Magnesium</keyword>
<dbReference type="Proteomes" id="UP000541558">
    <property type="component" value="Unassembled WGS sequence"/>
</dbReference>
<dbReference type="GO" id="GO:0005737">
    <property type="term" value="C:cytoplasm"/>
    <property type="evidence" value="ECO:0007669"/>
    <property type="project" value="TreeGrafter"/>
</dbReference>
<evidence type="ECO:0000256" key="8">
    <source>
        <dbReference type="ARBA" id="ARBA00022842"/>
    </source>
</evidence>
<accession>A0A8H5BLP5</accession>
<dbReference type="PROSITE" id="PS51192">
    <property type="entry name" value="HELICASE_ATP_BIND_1"/>
    <property type="match status" value="1"/>
</dbReference>
<feature type="domain" description="Helicase ATP-binding" evidence="14">
    <location>
        <begin position="34"/>
        <end position="209"/>
    </location>
</feature>
<dbReference type="SUPFAM" id="SSF69065">
    <property type="entry name" value="RNase III domain-like"/>
    <property type="match status" value="2"/>
</dbReference>
<feature type="domain" description="RNase III" evidence="13">
    <location>
        <begin position="957"/>
        <end position="1098"/>
    </location>
</feature>
<dbReference type="InterPro" id="IPR005034">
    <property type="entry name" value="Dicer_dimerisation"/>
</dbReference>
<evidence type="ECO:0000259" key="16">
    <source>
        <dbReference type="PROSITE" id="PS51327"/>
    </source>
</evidence>
<dbReference type="PANTHER" id="PTHR14950">
    <property type="entry name" value="DICER-RELATED"/>
    <property type="match status" value="1"/>
</dbReference>
<evidence type="ECO:0000256" key="2">
    <source>
        <dbReference type="ARBA" id="ARBA00022723"/>
    </source>
</evidence>
<keyword evidence="6" id="KW-0347">Helicase</keyword>
<dbReference type="GO" id="GO:0030422">
    <property type="term" value="P:siRNA processing"/>
    <property type="evidence" value="ECO:0007669"/>
    <property type="project" value="TreeGrafter"/>
</dbReference>
<evidence type="ECO:0000259" key="15">
    <source>
        <dbReference type="PROSITE" id="PS51194"/>
    </source>
</evidence>
<dbReference type="PROSITE" id="PS51327">
    <property type="entry name" value="DICER_DSRBF"/>
    <property type="match status" value="1"/>
</dbReference>
<evidence type="ECO:0000256" key="7">
    <source>
        <dbReference type="ARBA" id="ARBA00022840"/>
    </source>
</evidence>
<evidence type="ECO:0000313" key="18">
    <source>
        <dbReference type="Proteomes" id="UP000541558"/>
    </source>
</evidence>
<keyword evidence="3" id="KW-0677">Repeat</keyword>
<dbReference type="GO" id="GO:0003677">
    <property type="term" value="F:DNA binding"/>
    <property type="evidence" value="ECO:0007669"/>
    <property type="project" value="InterPro"/>
</dbReference>
<dbReference type="Gene3D" id="3.40.50.300">
    <property type="entry name" value="P-loop containing nucleotide triphosphate hydrolases"/>
    <property type="match status" value="2"/>
</dbReference>
<dbReference type="InterPro" id="IPR038248">
    <property type="entry name" value="Dicer_dimer_sf"/>
</dbReference>
<evidence type="ECO:0000256" key="11">
    <source>
        <dbReference type="PROSITE-ProRule" id="PRU00657"/>
    </source>
</evidence>
<evidence type="ECO:0000256" key="10">
    <source>
        <dbReference type="ARBA" id="ARBA00023211"/>
    </source>
</evidence>
<dbReference type="GO" id="GO:0003723">
    <property type="term" value="F:RNA binding"/>
    <property type="evidence" value="ECO:0007669"/>
    <property type="project" value="UniProtKB-UniRule"/>
</dbReference>
<evidence type="ECO:0000256" key="4">
    <source>
        <dbReference type="ARBA" id="ARBA00022741"/>
    </source>
</evidence>
<keyword evidence="5" id="KW-0378">Hydrolase</keyword>
<evidence type="ECO:0000313" key="17">
    <source>
        <dbReference type="EMBL" id="KAF5324758.1"/>
    </source>
</evidence>
<evidence type="ECO:0000256" key="1">
    <source>
        <dbReference type="ARBA" id="ARBA00001936"/>
    </source>
</evidence>
<dbReference type="Gene3D" id="1.10.1520.10">
    <property type="entry name" value="Ribonuclease III domain"/>
    <property type="match status" value="2"/>
</dbReference>
<comment type="cofactor">
    <cofactor evidence="1">
        <name>Mn(2+)</name>
        <dbReference type="ChEBI" id="CHEBI:29035"/>
    </cofactor>
</comment>
<dbReference type="GO" id="GO:0005524">
    <property type="term" value="F:ATP binding"/>
    <property type="evidence" value="ECO:0007669"/>
    <property type="project" value="UniProtKB-KW"/>
</dbReference>
<dbReference type="CDD" id="cd18034">
    <property type="entry name" value="DEXHc_dicer"/>
    <property type="match status" value="1"/>
</dbReference>
<dbReference type="CDD" id="cd00593">
    <property type="entry name" value="RIBOc"/>
    <property type="match status" value="2"/>
</dbReference>
<keyword evidence="7" id="KW-0067">ATP-binding</keyword>
<feature type="domain" description="Helicase C-terminal" evidence="15">
    <location>
        <begin position="376"/>
        <end position="540"/>
    </location>
</feature>
<proteinExistence type="inferred from homology"/>
<dbReference type="SMART" id="SM00487">
    <property type="entry name" value="DEXDc"/>
    <property type="match status" value="1"/>
</dbReference>
<dbReference type="GO" id="GO:0004386">
    <property type="term" value="F:helicase activity"/>
    <property type="evidence" value="ECO:0007669"/>
    <property type="project" value="UniProtKB-KW"/>
</dbReference>
<dbReference type="PROSITE" id="PS50142">
    <property type="entry name" value="RNASE_3_2"/>
    <property type="match status" value="2"/>
</dbReference>
<dbReference type="GO" id="GO:0046872">
    <property type="term" value="F:metal ion binding"/>
    <property type="evidence" value="ECO:0007669"/>
    <property type="project" value="UniProtKB-KW"/>
</dbReference>
<dbReference type="SUPFAM" id="SSF52540">
    <property type="entry name" value="P-loop containing nucleoside triphosphate hydrolases"/>
    <property type="match status" value="1"/>
</dbReference>
<comment type="caution">
    <text evidence="17">The sequence shown here is derived from an EMBL/GenBank/DDBJ whole genome shotgun (WGS) entry which is preliminary data.</text>
</comment>
<evidence type="ECO:0008006" key="19">
    <source>
        <dbReference type="Google" id="ProtNLM"/>
    </source>
</evidence>
<dbReference type="PROSITE" id="PS51194">
    <property type="entry name" value="HELICASE_CTER"/>
    <property type="match status" value="1"/>
</dbReference>
<evidence type="ECO:0000256" key="12">
    <source>
        <dbReference type="SAM" id="MobiDB-lite"/>
    </source>
</evidence>
<sequence>MTVPITTISNPSSSAAAQGQVARKYQEEIFQQAQKAWSIPGNVIAYLRTGSGKTLISVLLIRWIATQEKSRGKVIVFFVPKVSLVEQQAQYIEKETGLRVDRLHGSLAFNFSDRQGWKKRFETHDVVVITSQLFIELITHSLWSIDKVSLMVFDECHHARKNHPYNGVMREYAQIKDKSRRPKIFGMTASPYWNEKNPALSLSTLETNLQSKIVGVHEHVEELQANFSRLDEIIQQYPYPPQTYEEYPEPTLYNTLKVFYVNSPDLFDRLAVPWSKIEMRYYMTLSNLGPYCASLYLYSEMQHHMAAATAKAKELLAPESEDHSMNIDTTDPSKSPPLEMFDILEILDDFSSFFELKDGMLPIAVPMNWNSPKIRVLADIIRKNQKKGFQCIIFVEQRQVASCLSKVLEAIPELEGLVRSAHLIGQGVSSDAMTNQAHFSKGDPIKLFREKAINVLIATSVAEEGLDFPECDLVIRFDPLQHLVGYVQSRGRARSRASKYIVMIQQDNMAQLERYRALQQGESYLSQTYHTRGYALESMKPTRDPWDDIYDNTDSYELAERDRIVIPSTGAVLTYDNAMGLLSHLCALIPRDAFTPAHRPVYEGDFQCRMRLPASLPLASKDLVYIGYPKRSKKEARRSVAFLAVKHLLRLNVFNEYLLPVSQDSIDDEDAEEEKRQIEAEKYGDLPPDLMEVEVKDPWYLGEKLWVHQVVVSGREAVGLVTGTQLPPVQVVHDGREVRMSAGSLLPLDSYEEEFPRQIMNDFMRWGVRARNCGKKFPAPQCSFFLVPLKADGGVDFETMVRFLEKGPSYDWSEVTEDMYDHILVMNRWKTGSTYRLKKTFEDLTPMSKPPADSPQAGFETYQEYFTQMWSTKRRCVTIPENGPMLGVVKLPRLNNGAYTLEKAPPSPEEEDDSTINLTPQSVCSWVPFPLGLSDAFAALPYLCRRITDVYRVRVARQGLRLPSIRDNYLIEALTVPWALTIFNNQRLETLGDAVLEVCVTVQLLNQYPNRHEGQLSKLRQQYICNRHLLMRARELGLEHYISCEVTAGQYWRYTCETLEVIEEGAGPPRRSSTVTFARRSLQDCMEALLGAAYLEGGIGMSLKAGTALGLNFGGALPWTLRYRCDREEVPAAPLFTLLQERLGYEFHWNDVLVEAVTHPSFASSDGTSYQRLEFLGDALINLVVVEYLFKKFPSATSHELSYLRAKVICSPTLAFLAITKLEVHKVILANNMDLWKAIDQWVPILESLTSEDIVKRSWRYDPPKAISDVFEGIVGAVLVDSGYNYETAAAVVELVMGDALAHLSPSMATNPIAEVLEWVAKAGCKKLKFRKNSQTATDINADAIVVQVHETVVAGPVLASSGSVGKFIAAERALAVLADPENPLSLAKLCDCAAMAKAEEAMDDMEISEEENTPASAEADPALATSVVAGEGEGEGANSSTNSAAMGMKLSE</sequence>
<name>A0A8H5BLP5_9AGAR</name>
<dbReference type="InterPro" id="IPR006935">
    <property type="entry name" value="Helicase/UvrB_N"/>
</dbReference>
<feature type="compositionally biased region" description="Acidic residues" evidence="12">
    <location>
        <begin position="1404"/>
        <end position="1413"/>
    </location>
</feature>
<keyword evidence="2" id="KW-0479">Metal-binding</keyword>
<evidence type="ECO:0000256" key="6">
    <source>
        <dbReference type="ARBA" id="ARBA00022806"/>
    </source>
</evidence>
<dbReference type="Pfam" id="PF00636">
    <property type="entry name" value="Ribonuclease_3"/>
    <property type="match status" value="2"/>
</dbReference>
<comment type="similarity">
    <text evidence="11">Belongs to the helicase family. Dicer subfamily.</text>
</comment>
<dbReference type="OrthoDB" id="416741at2759"/>
<feature type="domain" description="Dicer dsRNA-binding fold" evidence="16">
    <location>
        <begin position="568"/>
        <end position="668"/>
    </location>
</feature>
<evidence type="ECO:0000259" key="13">
    <source>
        <dbReference type="PROSITE" id="PS50142"/>
    </source>
</evidence>
<keyword evidence="11" id="KW-0694">RNA-binding</keyword>
<dbReference type="SMART" id="SM00535">
    <property type="entry name" value="RIBOc"/>
    <property type="match status" value="2"/>
</dbReference>
<feature type="region of interest" description="Disordered" evidence="12">
    <location>
        <begin position="1404"/>
        <end position="1453"/>
    </location>
</feature>
<dbReference type="Pfam" id="PF00271">
    <property type="entry name" value="Helicase_C"/>
    <property type="match status" value="1"/>
</dbReference>
<organism evidence="17 18">
    <name type="scientific">Ephemerocybe angulata</name>
    <dbReference type="NCBI Taxonomy" id="980116"/>
    <lineage>
        <taxon>Eukaryota</taxon>
        <taxon>Fungi</taxon>
        <taxon>Dikarya</taxon>
        <taxon>Basidiomycota</taxon>
        <taxon>Agaricomycotina</taxon>
        <taxon>Agaricomycetes</taxon>
        <taxon>Agaricomycetidae</taxon>
        <taxon>Agaricales</taxon>
        <taxon>Agaricineae</taxon>
        <taxon>Psathyrellaceae</taxon>
        <taxon>Ephemerocybe</taxon>
    </lineage>
</organism>
<dbReference type="Gene3D" id="3.30.160.380">
    <property type="entry name" value="Dicer dimerisation domain"/>
    <property type="match status" value="1"/>
</dbReference>
<protein>
    <recommendedName>
        <fullName evidence="19">Dicer-like protein 1</fullName>
    </recommendedName>
</protein>
<dbReference type="InterPro" id="IPR014001">
    <property type="entry name" value="Helicase_ATP-bd"/>
</dbReference>
<dbReference type="Pfam" id="PF04851">
    <property type="entry name" value="ResIII"/>
    <property type="match status" value="1"/>
</dbReference>
<evidence type="ECO:0000256" key="5">
    <source>
        <dbReference type="ARBA" id="ARBA00022801"/>
    </source>
</evidence>
<dbReference type="InterPro" id="IPR000999">
    <property type="entry name" value="RNase_III_dom"/>
</dbReference>
<keyword evidence="9" id="KW-0943">RNA-mediated gene silencing</keyword>
<dbReference type="GO" id="GO:0005634">
    <property type="term" value="C:nucleus"/>
    <property type="evidence" value="ECO:0007669"/>
    <property type="project" value="TreeGrafter"/>
</dbReference>
<gene>
    <name evidence="17" type="ORF">D9611_004193</name>
</gene>